<comment type="subcellular location">
    <subcellularLocation>
        <location evidence="1">Cell envelope</location>
    </subcellularLocation>
</comment>
<dbReference type="InterPro" id="IPR058625">
    <property type="entry name" value="MdtA-like_BSH"/>
</dbReference>
<sequence>MRYRFLLLLAGAAAMCGCGDPAPRQAPGAAARPIKTFTTESLGAINKNFAGMSTADDISNLAFREPGQIVKMNVSEGQSVKKGTVIAEINPREYMLQMEADKATYLTAQSQLERNKRLIERQAISRQDYETAEAAYVRARTAYDNSKSILADTKLVAPFSGAVEKVYADNYQRVQAGEPVVRLVNPQTRSVKFTMPESGLQTLKLSGLAFTVRFDNYPNVVFDALLKEYVQSSTQAAGITVALTLDGQNVGKYDIAPGMACTVNLRVDIPDRRDMTGVPLTAVFDRDGKEYVWVVSDRAEAELREVTLGDLYGSDMVMVTRGLVPGETVVTAGVYRIEQGERVKILK</sequence>
<gene>
    <name evidence="7" type="ORF">NQ491_05150</name>
</gene>
<dbReference type="Pfam" id="PF25876">
    <property type="entry name" value="HH_MFP_RND"/>
    <property type="match status" value="1"/>
</dbReference>
<name>A0ABY5V1Q9_9BACT</name>
<dbReference type="InterPro" id="IPR058624">
    <property type="entry name" value="MdtA-like_HH"/>
</dbReference>
<keyword evidence="3" id="KW-0813">Transport</keyword>
<reference evidence="7" key="1">
    <citation type="journal article" date="2022" name="Cell">
        <title>Design, construction, and in vivo augmentation of a complex gut microbiome.</title>
        <authorList>
            <person name="Cheng A.G."/>
            <person name="Ho P.Y."/>
            <person name="Aranda-Diaz A."/>
            <person name="Jain S."/>
            <person name="Yu F.B."/>
            <person name="Meng X."/>
            <person name="Wang M."/>
            <person name="Iakiviak M."/>
            <person name="Nagashima K."/>
            <person name="Zhao A."/>
            <person name="Murugkar P."/>
            <person name="Patil A."/>
            <person name="Atabakhsh K."/>
            <person name="Weakley A."/>
            <person name="Yan J."/>
            <person name="Brumbaugh A.R."/>
            <person name="Higginbottom S."/>
            <person name="Dimas A."/>
            <person name="Shiver A.L."/>
            <person name="Deutschbauer A."/>
            <person name="Neff N."/>
            <person name="Sonnenburg J.L."/>
            <person name="Huang K.C."/>
            <person name="Fischbach M.A."/>
        </authorList>
    </citation>
    <scope>NUCLEOTIDE SEQUENCE</scope>
    <source>
        <strain evidence="7">AP11</strain>
    </source>
</reference>
<dbReference type="InterPro" id="IPR006143">
    <property type="entry name" value="RND_pump_MFP"/>
</dbReference>
<organism evidence="7 8">
    <name type="scientific">Alistipes ihumii AP11</name>
    <dbReference type="NCBI Taxonomy" id="1211813"/>
    <lineage>
        <taxon>Bacteria</taxon>
        <taxon>Pseudomonadati</taxon>
        <taxon>Bacteroidota</taxon>
        <taxon>Bacteroidia</taxon>
        <taxon>Bacteroidales</taxon>
        <taxon>Rikenellaceae</taxon>
        <taxon>Alistipes</taxon>
    </lineage>
</organism>
<evidence type="ECO:0000256" key="2">
    <source>
        <dbReference type="ARBA" id="ARBA00009477"/>
    </source>
</evidence>
<dbReference type="PROSITE" id="PS51257">
    <property type="entry name" value="PROKAR_LIPOPROTEIN"/>
    <property type="match status" value="1"/>
</dbReference>
<dbReference type="Proteomes" id="UP001059295">
    <property type="component" value="Chromosome"/>
</dbReference>
<dbReference type="NCBIfam" id="TIGR01730">
    <property type="entry name" value="RND_mfp"/>
    <property type="match status" value="1"/>
</dbReference>
<dbReference type="InterPro" id="IPR058627">
    <property type="entry name" value="MdtA-like_C"/>
</dbReference>
<dbReference type="Pfam" id="PF25917">
    <property type="entry name" value="BSH_RND"/>
    <property type="match status" value="1"/>
</dbReference>
<evidence type="ECO:0000259" key="4">
    <source>
        <dbReference type="Pfam" id="PF25876"/>
    </source>
</evidence>
<feature type="domain" description="Multidrug resistance protein MdtA-like C-terminal permuted SH3" evidence="6">
    <location>
        <begin position="278"/>
        <end position="334"/>
    </location>
</feature>
<dbReference type="Gene3D" id="2.40.30.170">
    <property type="match status" value="1"/>
</dbReference>
<dbReference type="Pfam" id="PF25967">
    <property type="entry name" value="RND-MFP_C"/>
    <property type="match status" value="1"/>
</dbReference>
<dbReference type="PANTHER" id="PTHR30469">
    <property type="entry name" value="MULTIDRUG RESISTANCE PROTEIN MDTA"/>
    <property type="match status" value="1"/>
</dbReference>
<feature type="domain" description="Multidrug resistance protein MdtA-like alpha-helical hairpin" evidence="4">
    <location>
        <begin position="97"/>
        <end position="139"/>
    </location>
</feature>
<dbReference type="Gene3D" id="1.10.287.470">
    <property type="entry name" value="Helix hairpin bin"/>
    <property type="match status" value="1"/>
</dbReference>
<feature type="domain" description="Multidrug resistance protein MdtA-like barrel-sandwich hybrid" evidence="5">
    <location>
        <begin position="67"/>
        <end position="180"/>
    </location>
</feature>
<dbReference type="Gene3D" id="2.40.50.100">
    <property type="match status" value="1"/>
</dbReference>
<dbReference type="PANTHER" id="PTHR30469:SF20">
    <property type="entry name" value="EFFLUX RND TRANSPORTER PERIPLASMIC ADAPTOR SUBUNIT"/>
    <property type="match status" value="1"/>
</dbReference>
<dbReference type="RefSeq" id="WP_026089748.1">
    <property type="nucleotide sequence ID" value="NZ_CAPH01000017.1"/>
</dbReference>
<evidence type="ECO:0000256" key="1">
    <source>
        <dbReference type="ARBA" id="ARBA00004196"/>
    </source>
</evidence>
<evidence type="ECO:0000313" key="8">
    <source>
        <dbReference type="Proteomes" id="UP001059295"/>
    </source>
</evidence>
<dbReference type="GeneID" id="82891098"/>
<evidence type="ECO:0000259" key="6">
    <source>
        <dbReference type="Pfam" id="PF25967"/>
    </source>
</evidence>
<evidence type="ECO:0000256" key="3">
    <source>
        <dbReference type="ARBA" id="ARBA00022448"/>
    </source>
</evidence>
<protein>
    <submittedName>
        <fullName evidence="7">Efflux RND transporter periplasmic adaptor subunit</fullName>
    </submittedName>
</protein>
<evidence type="ECO:0000259" key="5">
    <source>
        <dbReference type="Pfam" id="PF25917"/>
    </source>
</evidence>
<dbReference type="Gene3D" id="2.40.420.20">
    <property type="match status" value="1"/>
</dbReference>
<comment type="similarity">
    <text evidence="2">Belongs to the membrane fusion protein (MFP) (TC 8.A.1) family.</text>
</comment>
<proteinExistence type="inferred from homology"/>
<dbReference type="SUPFAM" id="SSF111369">
    <property type="entry name" value="HlyD-like secretion proteins"/>
    <property type="match status" value="1"/>
</dbReference>
<accession>A0ABY5V1Q9</accession>
<keyword evidence="8" id="KW-1185">Reference proteome</keyword>
<evidence type="ECO:0000313" key="7">
    <source>
        <dbReference type="EMBL" id="UWN58160.1"/>
    </source>
</evidence>
<dbReference type="EMBL" id="CP102294">
    <property type="protein sequence ID" value="UWN58160.1"/>
    <property type="molecule type" value="Genomic_DNA"/>
</dbReference>